<sequence length="118" mass="12328">MKIKSFIFVFFLCAIILVSVVAIRPSKFGKQFDATEEFKTKVGVDGNGGGHGDWVGSGTWGGWGGGGGEEDKEHGGESGDEHEGDWNGSENEAPGWGDEENGGPGGEGVENGEPEEDP</sequence>
<evidence type="ECO:0000256" key="2">
    <source>
        <dbReference type="SAM" id="SignalP"/>
    </source>
</evidence>
<dbReference type="OrthoDB" id="1436806at2759"/>
<dbReference type="Proteomes" id="UP000236291">
    <property type="component" value="Unassembled WGS sequence"/>
</dbReference>
<evidence type="ECO:0000313" key="4">
    <source>
        <dbReference type="Proteomes" id="UP000236291"/>
    </source>
</evidence>
<dbReference type="AlphaFoldDB" id="A0A2K3LBB7"/>
<name>A0A2K3LBB7_TRIPR</name>
<reference evidence="3 4" key="1">
    <citation type="journal article" date="2014" name="Am. J. Bot.">
        <title>Genome assembly and annotation for red clover (Trifolium pratense; Fabaceae).</title>
        <authorList>
            <person name="Istvanek J."/>
            <person name="Jaros M."/>
            <person name="Krenek A."/>
            <person name="Repkova J."/>
        </authorList>
    </citation>
    <scope>NUCLEOTIDE SEQUENCE [LARGE SCALE GENOMIC DNA]</scope>
    <source>
        <strain evidence="4">cv. Tatra</strain>
        <tissue evidence="3">Young leaves</tissue>
    </source>
</reference>
<keyword evidence="2" id="KW-0732">Signal</keyword>
<reference evidence="3 4" key="2">
    <citation type="journal article" date="2017" name="Front. Plant Sci.">
        <title>Gene Classification and Mining of Molecular Markers Useful in Red Clover (Trifolium pratense) Breeding.</title>
        <authorList>
            <person name="Istvanek J."/>
            <person name="Dluhosova J."/>
            <person name="Dluhos P."/>
            <person name="Patkova L."/>
            <person name="Nedelnik J."/>
            <person name="Repkova J."/>
        </authorList>
    </citation>
    <scope>NUCLEOTIDE SEQUENCE [LARGE SCALE GENOMIC DNA]</scope>
    <source>
        <strain evidence="4">cv. Tatra</strain>
        <tissue evidence="3">Young leaves</tissue>
    </source>
</reference>
<feature type="chain" id="PRO_5014363327" evidence="2">
    <location>
        <begin position="23"/>
        <end position="118"/>
    </location>
</feature>
<gene>
    <name evidence="3" type="ORF">L195_g031777</name>
</gene>
<feature type="signal peptide" evidence="2">
    <location>
        <begin position="1"/>
        <end position="22"/>
    </location>
</feature>
<evidence type="ECO:0000313" key="3">
    <source>
        <dbReference type="EMBL" id="PNX75835.1"/>
    </source>
</evidence>
<feature type="compositionally biased region" description="Basic and acidic residues" evidence="1">
    <location>
        <begin position="69"/>
        <end position="85"/>
    </location>
</feature>
<feature type="region of interest" description="Disordered" evidence="1">
    <location>
        <begin position="41"/>
        <end position="118"/>
    </location>
</feature>
<protein>
    <submittedName>
        <fullName evidence="3">Nodule-specific glycine-rich protein 1I</fullName>
    </submittedName>
</protein>
<feature type="compositionally biased region" description="Gly residues" evidence="1">
    <location>
        <begin position="45"/>
        <end position="67"/>
    </location>
</feature>
<organism evidence="3 4">
    <name type="scientific">Trifolium pratense</name>
    <name type="common">Red clover</name>
    <dbReference type="NCBI Taxonomy" id="57577"/>
    <lineage>
        <taxon>Eukaryota</taxon>
        <taxon>Viridiplantae</taxon>
        <taxon>Streptophyta</taxon>
        <taxon>Embryophyta</taxon>
        <taxon>Tracheophyta</taxon>
        <taxon>Spermatophyta</taxon>
        <taxon>Magnoliopsida</taxon>
        <taxon>eudicotyledons</taxon>
        <taxon>Gunneridae</taxon>
        <taxon>Pentapetalae</taxon>
        <taxon>rosids</taxon>
        <taxon>fabids</taxon>
        <taxon>Fabales</taxon>
        <taxon>Fabaceae</taxon>
        <taxon>Papilionoideae</taxon>
        <taxon>50 kb inversion clade</taxon>
        <taxon>NPAAA clade</taxon>
        <taxon>Hologalegina</taxon>
        <taxon>IRL clade</taxon>
        <taxon>Trifolieae</taxon>
        <taxon>Trifolium</taxon>
    </lineage>
</organism>
<evidence type="ECO:0000256" key="1">
    <source>
        <dbReference type="SAM" id="MobiDB-lite"/>
    </source>
</evidence>
<proteinExistence type="predicted"/>
<comment type="caution">
    <text evidence="3">The sequence shown here is derived from an EMBL/GenBank/DDBJ whole genome shotgun (WGS) entry which is preliminary data.</text>
</comment>
<accession>A0A2K3LBB7</accession>
<dbReference type="EMBL" id="ASHM01029693">
    <property type="protein sequence ID" value="PNX75835.1"/>
    <property type="molecule type" value="Genomic_DNA"/>
</dbReference>